<feature type="compositionally biased region" description="Acidic residues" evidence="1">
    <location>
        <begin position="57"/>
        <end position="76"/>
    </location>
</feature>
<evidence type="ECO:0000313" key="4">
    <source>
        <dbReference type="Proteomes" id="UP000266673"/>
    </source>
</evidence>
<feature type="region of interest" description="Disordered" evidence="1">
    <location>
        <begin position="814"/>
        <end position="836"/>
    </location>
</feature>
<feature type="compositionally biased region" description="Polar residues" evidence="1">
    <location>
        <begin position="865"/>
        <end position="877"/>
    </location>
</feature>
<feature type="region of interest" description="Disordered" evidence="1">
    <location>
        <begin position="864"/>
        <end position="885"/>
    </location>
</feature>
<dbReference type="AlphaFoldDB" id="A0A397VIB8"/>
<comment type="caution">
    <text evidence="2">The sequence shown here is derived from an EMBL/GenBank/DDBJ whole genome shotgun (WGS) entry which is preliminary data.</text>
</comment>
<keyword evidence="4" id="KW-1185">Reference proteome</keyword>
<proteinExistence type="predicted"/>
<organism evidence="2 4">
    <name type="scientific">Gigaspora rosea</name>
    <dbReference type="NCBI Taxonomy" id="44941"/>
    <lineage>
        <taxon>Eukaryota</taxon>
        <taxon>Fungi</taxon>
        <taxon>Fungi incertae sedis</taxon>
        <taxon>Mucoromycota</taxon>
        <taxon>Glomeromycotina</taxon>
        <taxon>Glomeromycetes</taxon>
        <taxon>Diversisporales</taxon>
        <taxon>Gigasporaceae</taxon>
        <taxon>Gigaspora</taxon>
    </lineage>
</organism>
<gene>
    <name evidence="2" type="ORF">C2G38_2035920</name>
    <name evidence="3" type="ORF">C2G38_2136489</name>
</gene>
<evidence type="ECO:0000313" key="2">
    <source>
        <dbReference type="EMBL" id="RIB19593.1"/>
    </source>
</evidence>
<evidence type="ECO:0000256" key="1">
    <source>
        <dbReference type="SAM" id="MobiDB-lite"/>
    </source>
</evidence>
<accession>A0A397VIB8</accession>
<dbReference type="EMBL" id="QKWP01000019">
    <property type="protein sequence ID" value="RIB30178.1"/>
    <property type="molecule type" value="Genomic_DNA"/>
</dbReference>
<protein>
    <submittedName>
        <fullName evidence="2">Uncharacterized protein</fullName>
    </submittedName>
</protein>
<name>A0A397VIB8_9GLOM</name>
<sequence length="944" mass="108897">MEYLFEDSFDFEDDFNQESDIGIEQAVVDEESLVFDLHSLKILQEKITGSIEKSEYELSESEDELSESDDELSEDNNETELFLEEIEIPVPPNSNVTTEVTRCPIIDNNDKPNTIQRCSRTADIYVNQLFGTWEIDSLAMQEIGNDTSKLKICSNHFNYDHKVVHGSAFAVKNIKVNEEQKQLLKITTCNALGSMLANSILQEQPELKKRLSSLEKPESLEEYYEAMPTSLINFFLGLITTIKEKKLMVLARKRKERNEPPPQLDTKKIDAISLFFVSVILTIAFPRWKIWFTHILSSLCRRPKMLGVLYKILYTVRVVSYARDHEVRTQKKRMLAVEPQSRLDTSSNILNIAAIDNIDTKDKTFQYGNIFDAVRATAHATVRMVFQFQRSELDNLDEESLENQDLFGVSSFMEKWQKKVNTIFKKLVCERSEFGVENVDTAIKENINSASFVAPPNVVILEPGKAPSENKHVHEAVDMFLDDFGYTENGILNLVCDEAIYRRMKDYKSEEQKVHCILGQWHTNKAMCSALIAAFSGYGLFGLATQLGVKFLDKFAKVVDYRATFRVLEFIWVAVGVAIHQYCQEKNISISDIYKEDNNLLKVWYNFYQWAGYLKLHKLGIRMANFDLQMHSLMAFAPLFPATRKYRYAESVAQFLSDLRSNPQFLQDLRSIPSVNLTREGKSLAYDESLETYGVKFLKENMTGRATDLENLKLNMKAAQAEYDRLNLLISEFAGGQVVNKKLRSVKGRLEALWKLINELKLAFSSQQPESHTLFAETTQLTNKGYQQMFTSYEKGINRLNNIVEQDIHKTAAQVRKGRGMPDITPMNVMKSKKRSRKEIDNTMMEIVPQSTELCDDMEAELTNEDLQSLSEPSESTSQRKRATHIPTDAEEEILKKLEEYKDYSVLPPDIINNLVKSLSDITEYWTRKRIRDRWYNRYKRKNT</sequence>
<reference evidence="2 4" key="1">
    <citation type="submission" date="2018-06" db="EMBL/GenBank/DDBJ databases">
        <title>Comparative genomics reveals the genomic features of Rhizophagus irregularis, R. cerebriforme, R. diaphanum and Gigaspora rosea, and their symbiotic lifestyle signature.</title>
        <authorList>
            <person name="Morin E."/>
            <person name="San Clemente H."/>
            <person name="Chen E.C.H."/>
            <person name="De La Providencia I."/>
            <person name="Hainaut M."/>
            <person name="Kuo A."/>
            <person name="Kohler A."/>
            <person name="Murat C."/>
            <person name="Tang N."/>
            <person name="Roy S."/>
            <person name="Loubradou J."/>
            <person name="Henrissat B."/>
            <person name="Grigoriev I.V."/>
            <person name="Corradi N."/>
            <person name="Roux C."/>
            <person name="Martin F.M."/>
        </authorList>
    </citation>
    <scope>NUCLEOTIDE SEQUENCE [LARGE SCALE GENOMIC DNA]</scope>
    <source>
        <strain evidence="2 4">DAOM 194757</strain>
    </source>
</reference>
<evidence type="ECO:0000313" key="3">
    <source>
        <dbReference type="EMBL" id="RIB30178.1"/>
    </source>
</evidence>
<dbReference type="EMBL" id="QKWP01000464">
    <property type="protein sequence ID" value="RIB19593.1"/>
    <property type="molecule type" value="Genomic_DNA"/>
</dbReference>
<dbReference type="Proteomes" id="UP000266673">
    <property type="component" value="Unassembled WGS sequence"/>
</dbReference>
<dbReference type="OrthoDB" id="2434888at2759"/>
<feature type="region of interest" description="Disordered" evidence="1">
    <location>
        <begin position="54"/>
        <end position="76"/>
    </location>
</feature>